<dbReference type="PANTHER" id="PTHR33969">
    <property type="entry name" value="SEGREGATION AND CONDENSATION PROTEIN A"/>
    <property type="match status" value="1"/>
</dbReference>
<dbReference type="Proteomes" id="UP000010483">
    <property type="component" value="Chromosome"/>
</dbReference>
<dbReference type="HOGENOM" id="CLU_070251_1_0_3"/>
<dbReference type="InterPro" id="IPR003768">
    <property type="entry name" value="ScpA"/>
</dbReference>
<keyword evidence="4" id="KW-1185">Reference proteome</keyword>
<keyword evidence="1" id="KW-0159">Chromosome partition</keyword>
<dbReference type="STRING" id="292563.Cyast_0057"/>
<dbReference type="Gene3D" id="6.10.250.2410">
    <property type="match status" value="1"/>
</dbReference>
<organism evidence="3 4">
    <name type="scientific">Cyanobacterium stanieri (strain ATCC 29140 / PCC 7202)</name>
    <dbReference type="NCBI Taxonomy" id="292563"/>
    <lineage>
        <taxon>Bacteria</taxon>
        <taxon>Bacillati</taxon>
        <taxon>Cyanobacteriota</taxon>
        <taxon>Cyanophyceae</taxon>
        <taxon>Oscillatoriophycideae</taxon>
        <taxon>Chroococcales</taxon>
        <taxon>Geminocystaceae</taxon>
        <taxon>Cyanobacterium</taxon>
    </lineage>
</organism>
<dbReference type="InterPro" id="IPR023093">
    <property type="entry name" value="ScpA-like_C"/>
</dbReference>
<evidence type="ECO:0000256" key="1">
    <source>
        <dbReference type="ARBA" id="ARBA00022829"/>
    </source>
</evidence>
<dbReference type="GO" id="GO:0007059">
    <property type="term" value="P:chromosome segregation"/>
    <property type="evidence" value="ECO:0007669"/>
    <property type="project" value="UniProtKB-KW"/>
</dbReference>
<evidence type="ECO:0000256" key="2">
    <source>
        <dbReference type="ARBA" id="ARBA00044777"/>
    </source>
</evidence>
<dbReference type="EMBL" id="CP003940">
    <property type="protein sequence ID" value="AFZ46041.1"/>
    <property type="molecule type" value="Genomic_DNA"/>
</dbReference>
<proteinExistence type="predicted"/>
<dbReference type="Gene3D" id="1.10.10.580">
    <property type="entry name" value="Structural maintenance of chromosome 1. Chain E"/>
    <property type="match status" value="1"/>
</dbReference>
<dbReference type="eggNOG" id="COG1354">
    <property type="taxonomic scope" value="Bacteria"/>
</dbReference>
<name>K9YGF6_CYASC</name>
<evidence type="ECO:0000313" key="3">
    <source>
        <dbReference type="EMBL" id="AFZ46041.1"/>
    </source>
</evidence>
<reference evidence="4" key="1">
    <citation type="journal article" date="2013" name="Proc. Natl. Acad. Sci. U.S.A.">
        <title>Improving the coverage of the cyanobacterial phylum using diversity-driven genome sequencing.</title>
        <authorList>
            <person name="Shih P.M."/>
            <person name="Wu D."/>
            <person name="Latifi A."/>
            <person name="Axen S.D."/>
            <person name="Fewer D.P."/>
            <person name="Talla E."/>
            <person name="Calteau A."/>
            <person name="Cai F."/>
            <person name="Tandeau de Marsac N."/>
            <person name="Rippka R."/>
            <person name="Herdman M."/>
            <person name="Sivonen K."/>
            <person name="Coursin T."/>
            <person name="Laurent T."/>
            <person name="Goodwin L."/>
            <person name="Nolan M."/>
            <person name="Davenport K.W."/>
            <person name="Han C.S."/>
            <person name="Rubin E.M."/>
            <person name="Eisen J.A."/>
            <person name="Woyke T."/>
            <person name="Gugger M."/>
            <person name="Kerfeld C.A."/>
        </authorList>
    </citation>
    <scope>NUCLEOTIDE SEQUENCE [LARGE SCALE GENOMIC DNA]</scope>
    <source>
        <strain evidence="4">ATCC 29140 / PCC 7202</strain>
    </source>
</reference>
<protein>
    <recommendedName>
        <fullName evidence="2">Segregation and condensation protein A</fullName>
    </recommendedName>
</protein>
<dbReference type="PATRIC" id="fig|292563.3.peg.59"/>
<sequence length="258" mass="29921">MKNNSPASEAIATLIDLAQKGEIDPWDVQVIEIIDRFLAELNLKNSDNLDILDQDLSHSGQVMLWASMLVLLKADTLEKLGQKEVETETFYEEEDLENNLRQKRLQSNLEEQIKRRSSALPPRKRRVTLSEFITQLQDIEKELKKATNLHGLNLNKKRKYTKKQALKTITELAHNENLTQLAQDLNLFLTKNIPIISDFNNQINLEKLVISWSQYQEESKQDKVGIFWALLLLSSQSKVELSQEEFYQDITIKILEET</sequence>
<dbReference type="PANTHER" id="PTHR33969:SF2">
    <property type="entry name" value="SEGREGATION AND CONDENSATION PROTEIN A"/>
    <property type="match status" value="1"/>
</dbReference>
<dbReference type="AlphaFoldDB" id="K9YGF6"/>
<gene>
    <name evidence="3" type="ordered locus">Cyast_0057</name>
</gene>
<evidence type="ECO:0000313" key="4">
    <source>
        <dbReference type="Proteomes" id="UP000010483"/>
    </source>
</evidence>
<dbReference type="BioCyc" id="CSTA292563:G1353-56-MONOMER"/>
<accession>K9YGF6</accession>
<dbReference type="Pfam" id="PF02616">
    <property type="entry name" value="SMC_ScpA"/>
    <property type="match status" value="1"/>
</dbReference>
<dbReference type="KEGG" id="csn:Cyast_0057"/>